<evidence type="ECO:0000313" key="1">
    <source>
        <dbReference type="EMBL" id="QBD75225.1"/>
    </source>
</evidence>
<dbReference type="RefSeq" id="WP_129885824.1">
    <property type="nucleotide sequence ID" value="NZ_CP035758.1"/>
</dbReference>
<evidence type="ECO:0000313" key="2">
    <source>
        <dbReference type="Proteomes" id="UP000290365"/>
    </source>
</evidence>
<accession>A0A4P6JJE0</accession>
<dbReference type="KEGG" id="kbs:EPA93_04130"/>
<sequence length="97" mass="10360">MSSNDTSHTKVEIKAISIDVAHDKTIVYFMLLSSMGDYQFSGSMGGVHGFPNGGVMDGALQFPYAPKADGNVTGISICAETRVPPDSTYCGTIFIKY</sequence>
<gene>
    <name evidence="1" type="ORF">EPA93_04130</name>
</gene>
<dbReference type="AlphaFoldDB" id="A0A4P6JJE0"/>
<proteinExistence type="predicted"/>
<dbReference type="Proteomes" id="UP000290365">
    <property type="component" value="Chromosome"/>
</dbReference>
<protein>
    <submittedName>
        <fullName evidence="1">Uncharacterized protein</fullName>
    </submittedName>
</protein>
<organism evidence="1 2">
    <name type="scientific">Ktedonosporobacter rubrisoli</name>
    <dbReference type="NCBI Taxonomy" id="2509675"/>
    <lineage>
        <taxon>Bacteria</taxon>
        <taxon>Bacillati</taxon>
        <taxon>Chloroflexota</taxon>
        <taxon>Ktedonobacteria</taxon>
        <taxon>Ktedonobacterales</taxon>
        <taxon>Ktedonosporobacteraceae</taxon>
        <taxon>Ktedonosporobacter</taxon>
    </lineage>
</organism>
<dbReference type="EMBL" id="CP035758">
    <property type="protein sequence ID" value="QBD75225.1"/>
    <property type="molecule type" value="Genomic_DNA"/>
</dbReference>
<keyword evidence="2" id="KW-1185">Reference proteome</keyword>
<name>A0A4P6JJE0_KTERU</name>
<reference evidence="1 2" key="1">
    <citation type="submission" date="2019-01" db="EMBL/GenBank/DDBJ databases">
        <title>Ktedonosporobacter rubrisoli SCAWS-G2.</title>
        <authorList>
            <person name="Huang Y."/>
            <person name="Yan B."/>
        </authorList>
    </citation>
    <scope>NUCLEOTIDE SEQUENCE [LARGE SCALE GENOMIC DNA]</scope>
    <source>
        <strain evidence="1 2">SCAWS-G2</strain>
    </source>
</reference>